<keyword evidence="1" id="KW-0812">Transmembrane</keyword>
<feature type="transmembrane region" description="Helical" evidence="1">
    <location>
        <begin position="202"/>
        <end position="232"/>
    </location>
</feature>
<reference evidence="2 3" key="1">
    <citation type="submission" date="2021-02" db="EMBL/GenBank/DDBJ databases">
        <title>Lysobacter arenosi sp. nov., isolated from soil of gangwondo yeongwol, south Korea.</title>
        <authorList>
            <person name="Kim K.R."/>
            <person name="Kim K.H."/>
            <person name="Jeon C.O."/>
        </authorList>
    </citation>
    <scope>NUCLEOTIDE SEQUENCE [LARGE SCALE GENOMIC DNA]</scope>
    <source>
        <strain evidence="2 3">R7</strain>
    </source>
</reference>
<feature type="transmembrane region" description="Helical" evidence="1">
    <location>
        <begin position="9"/>
        <end position="28"/>
    </location>
</feature>
<name>A0ABX7RF08_9GAMM</name>
<feature type="transmembrane region" description="Helical" evidence="1">
    <location>
        <begin position="244"/>
        <end position="267"/>
    </location>
</feature>
<evidence type="ECO:0000256" key="1">
    <source>
        <dbReference type="SAM" id="Phobius"/>
    </source>
</evidence>
<feature type="transmembrane region" description="Helical" evidence="1">
    <location>
        <begin position="104"/>
        <end position="123"/>
    </location>
</feature>
<keyword evidence="1" id="KW-1133">Transmembrane helix</keyword>
<dbReference type="RefSeq" id="WP_207527109.1">
    <property type="nucleotide sequence ID" value="NZ_CP071517.1"/>
</dbReference>
<dbReference type="InterPro" id="IPR048041">
    <property type="entry name" value="VpsF-like"/>
</dbReference>
<keyword evidence="1" id="KW-0472">Membrane</keyword>
<dbReference type="EMBL" id="CP071517">
    <property type="protein sequence ID" value="QSX76048.1"/>
    <property type="molecule type" value="Genomic_DNA"/>
</dbReference>
<accession>A0ABX7RF08</accession>
<keyword evidence="3" id="KW-1185">Reference proteome</keyword>
<proteinExistence type="predicted"/>
<feature type="transmembrane region" description="Helical" evidence="1">
    <location>
        <begin position="326"/>
        <end position="350"/>
    </location>
</feature>
<feature type="transmembrane region" description="Helical" evidence="1">
    <location>
        <begin position="130"/>
        <end position="151"/>
    </location>
</feature>
<protein>
    <submittedName>
        <fullName evidence="2">VpsF family polysaccharide biosynthesis protein</fullName>
    </submittedName>
</protein>
<dbReference type="NCBIfam" id="NF038256">
    <property type="entry name" value="exopoly_VpsF"/>
    <property type="match status" value="1"/>
</dbReference>
<feature type="transmembrane region" description="Helical" evidence="1">
    <location>
        <begin position="48"/>
        <end position="68"/>
    </location>
</feature>
<evidence type="ECO:0000313" key="2">
    <source>
        <dbReference type="EMBL" id="QSX76048.1"/>
    </source>
</evidence>
<organism evidence="2 3">
    <name type="scientific">Lysobacter arenosi</name>
    <dbReference type="NCBI Taxonomy" id="2795387"/>
    <lineage>
        <taxon>Bacteria</taxon>
        <taxon>Pseudomonadati</taxon>
        <taxon>Pseudomonadota</taxon>
        <taxon>Gammaproteobacteria</taxon>
        <taxon>Lysobacterales</taxon>
        <taxon>Lysobacteraceae</taxon>
        <taxon>Lysobacter</taxon>
    </lineage>
</organism>
<feature type="transmembrane region" description="Helical" evidence="1">
    <location>
        <begin position="80"/>
        <end position="98"/>
    </location>
</feature>
<gene>
    <name evidence="2" type="ORF">HIV01_005990</name>
</gene>
<feature type="transmembrane region" description="Helical" evidence="1">
    <location>
        <begin position="171"/>
        <end position="190"/>
    </location>
</feature>
<evidence type="ECO:0000313" key="3">
    <source>
        <dbReference type="Proteomes" id="UP000663400"/>
    </source>
</evidence>
<dbReference type="Proteomes" id="UP000663400">
    <property type="component" value="Chromosome"/>
</dbReference>
<sequence>MSIRLSTVLYRLVTASILARLLLSNWLLDGWYPYSADGGQPYHKLHPGSILALIGVVLLVLVKGGPFLLRDLWRTQRTTVAYIVAVVFVSLVSTLAHGVSGSAYLVDTFLAAGCYPILLAHISSEQARRVGLVVFATVGLNAIVAIAEYAFGSHVLPQPYSFGFFRASALMGHPLANALVAATCVFASMAMPWRPLVKFPYIALLVASLFAFGARGALLVTTIGLLVATLALPHVTTFGRKNRIILMPLSVVGVAFIATAILGVIFGSELGYTIASRMSADDSTGARLASVEVLSWFSASELLLGVDTGNLTYLLEQAGVPIVENFWVGMLLRLGAPLLLVLCASNAFLLVRYARRAQFFVPLTLVGFLAVASTNNSLATKSCALVVLVVLLSILRLPANQFGAVETP</sequence>